<dbReference type="InterPro" id="IPR027266">
    <property type="entry name" value="TrmE/GcvT-like"/>
</dbReference>
<sequence length="166" mass="17095">MTADVLALRRSPLHGTGFGLAAPGLTMAEEPFRSLVEVRSPAAPAGELVWRLGPDWWLVDGPPAPVVALEVPLAGELRAAGGVATDVSAHRTTLVLTGPHAATLIAHGCPIDLSIVPVGGCVQGTLAGAQVALGRTGPDSLRVYVRAAFARHLATWLSDAATPYVE</sequence>
<protein>
    <submittedName>
        <fullName evidence="1">Sarcosine oxidase subunit gamma</fullName>
    </submittedName>
</protein>
<dbReference type="InterPro" id="IPR007375">
    <property type="entry name" value="SoxG"/>
</dbReference>
<dbReference type="AlphaFoldDB" id="A0A1G6Y554"/>
<name>A0A1G6Y554_9ACTN</name>
<dbReference type="EMBL" id="FMZM01000011">
    <property type="protein sequence ID" value="SDD85103.1"/>
    <property type="molecule type" value="Genomic_DNA"/>
</dbReference>
<dbReference type="SUPFAM" id="SSF103025">
    <property type="entry name" value="Folate-binding domain"/>
    <property type="match status" value="1"/>
</dbReference>
<keyword evidence="2" id="KW-1185">Reference proteome</keyword>
<accession>A0A1G6Y554</accession>
<dbReference type="RefSeq" id="WP_211753077.1">
    <property type="nucleotide sequence ID" value="NZ_FMZM01000011.1"/>
</dbReference>
<reference evidence="1 2" key="1">
    <citation type="submission" date="2016-10" db="EMBL/GenBank/DDBJ databases">
        <authorList>
            <person name="de Groot N.N."/>
        </authorList>
    </citation>
    <scope>NUCLEOTIDE SEQUENCE [LARGE SCALE GENOMIC DNA]</scope>
    <source>
        <strain evidence="1 2">CGMCC 4.6858</strain>
    </source>
</reference>
<dbReference type="Gene3D" id="3.30.1360.120">
    <property type="entry name" value="Probable tRNA modification gtpase trme, domain 1"/>
    <property type="match status" value="1"/>
</dbReference>
<evidence type="ECO:0000313" key="2">
    <source>
        <dbReference type="Proteomes" id="UP000199034"/>
    </source>
</evidence>
<dbReference type="STRING" id="1045774.SAMN05421872_111192"/>
<evidence type="ECO:0000313" key="1">
    <source>
        <dbReference type="EMBL" id="SDD85103.1"/>
    </source>
</evidence>
<organism evidence="1 2">
    <name type="scientific">Nocardioides lianchengensis</name>
    <dbReference type="NCBI Taxonomy" id="1045774"/>
    <lineage>
        <taxon>Bacteria</taxon>
        <taxon>Bacillati</taxon>
        <taxon>Actinomycetota</taxon>
        <taxon>Actinomycetes</taxon>
        <taxon>Propionibacteriales</taxon>
        <taxon>Nocardioidaceae</taxon>
        <taxon>Nocardioides</taxon>
    </lineage>
</organism>
<gene>
    <name evidence="1" type="ORF">SAMN05421872_111192</name>
</gene>
<proteinExistence type="predicted"/>
<dbReference type="Proteomes" id="UP000199034">
    <property type="component" value="Unassembled WGS sequence"/>
</dbReference>
<dbReference type="Pfam" id="PF04268">
    <property type="entry name" value="SoxG"/>
    <property type="match status" value="1"/>
</dbReference>